<name>A0A1Y1I2E8_KLENI</name>
<dbReference type="InterPro" id="IPR000730">
    <property type="entry name" value="Pr_cel_nuc_antig"/>
</dbReference>
<evidence type="ECO:0000256" key="5">
    <source>
        <dbReference type="SAM" id="MobiDB-lite"/>
    </source>
</evidence>
<dbReference type="InterPro" id="IPR046938">
    <property type="entry name" value="DNA_clamp_sf"/>
</dbReference>
<dbReference type="GO" id="GO:0030337">
    <property type="term" value="F:DNA polymerase processivity factor activity"/>
    <property type="evidence" value="ECO:0000318"/>
    <property type="project" value="GO_Central"/>
</dbReference>
<dbReference type="InterPro" id="IPR022648">
    <property type="entry name" value="Pr_cel_nuc_antig_N"/>
</dbReference>
<organism evidence="9 10">
    <name type="scientific">Klebsormidium nitens</name>
    <name type="common">Green alga</name>
    <name type="synonym">Ulothrix nitens</name>
    <dbReference type="NCBI Taxonomy" id="105231"/>
    <lineage>
        <taxon>Eukaryota</taxon>
        <taxon>Viridiplantae</taxon>
        <taxon>Streptophyta</taxon>
        <taxon>Klebsormidiophyceae</taxon>
        <taxon>Klebsormidiales</taxon>
        <taxon>Klebsormidiaceae</taxon>
        <taxon>Klebsormidium</taxon>
    </lineage>
</organism>
<reference evidence="9 10" key="1">
    <citation type="journal article" date="2014" name="Nat. Commun.">
        <title>Klebsormidium flaccidum genome reveals primary factors for plant terrestrial adaptation.</title>
        <authorList>
            <person name="Hori K."/>
            <person name="Maruyama F."/>
            <person name="Fujisawa T."/>
            <person name="Togashi T."/>
            <person name="Yamamoto N."/>
            <person name="Seo M."/>
            <person name="Sato S."/>
            <person name="Yamada T."/>
            <person name="Mori H."/>
            <person name="Tajima N."/>
            <person name="Moriyama T."/>
            <person name="Ikeuchi M."/>
            <person name="Watanabe M."/>
            <person name="Wada H."/>
            <person name="Kobayashi K."/>
            <person name="Saito M."/>
            <person name="Masuda T."/>
            <person name="Sasaki-Sekimoto Y."/>
            <person name="Mashiguchi K."/>
            <person name="Awai K."/>
            <person name="Shimojima M."/>
            <person name="Masuda S."/>
            <person name="Iwai M."/>
            <person name="Nobusawa T."/>
            <person name="Narise T."/>
            <person name="Kondo S."/>
            <person name="Saito H."/>
            <person name="Sato R."/>
            <person name="Murakawa M."/>
            <person name="Ihara Y."/>
            <person name="Oshima-Yamada Y."/>
            <person name="Ohtaka K."/>
            <person name="Satoh M."/>
            <person name="Sonobe K."/>
            <person name="Ishii M."/>
            <person name="Ohtani R."/>
            <person name="Kanamori-Sato M."/>
            <person name="Honoki R."/>
            <person name="Miyazaki D."/>
            <person name="Mochizuki H."/>
            <person name="Umetsu J."/>
            <person name="Higashi K."/>
            <person name="Shibata D."/>
            <person name="Kamiya Y."/>
            <person name="Sato N."/>
            <person name="Nakamura Y."/>
            <person name="Tabata S."/>
            <person name="Ida S."/>
            <person name="Kurokawa K."/>
            <person name="Ohta H."/>
        </authorList>
    </citation>
    <scope>NUCLEOTIDE SEQUENCE [LARGE SCALE GENOMIC DNA]</scope>
    <source>
        <strain evidence="9 10">NIES-2285</strain>
    </source>
</reference>
<evidence type="ECO:0000256" key="2">
    <source>
        <dbReference type="ARBA" id="ARBA00023125"/>
    </source>
</evidence>
<dbReference type="GO" id="GO:0043626">
    <property type="term" value="C:PCNA complex"/>
    <property type="evidence" value="ECO:0000318"/>
    <property type="project" value="GO_Central"/>
</dbReference>
<dbReference type="InterPro" id="IPR045420">
    <property type="entry name" value="DUF5901"/>
</dbReference>
<dbReference type="InterPro" id="IPR022649">
    <property type="entry name" value="Pr_cel_nuc_antig_C"/>
</dbReference>
<feature type="domain" description="Proliferating cell nuclear antigen PCNA N-terminal" evidence="6">
    <location>
        <begin position="12"/>
        <end position="133"/>
    </location>
</feature>
<dbReference type="PANTHER" id="PTHR11352:SF0">
    <property type="entry name" value="PROLIFERATING CELL NUCLEAR ANTIGEN"/>
    <property type="match status" value="1"/>
</dbReference>
<dbReference type="NCBIfam" id="TIGR00590">
    <property type="entry name" value="pcna"/>
    <property type="match status" value="1"/>
</dbReference>
<comment type="similarity">
    <text evidence="1 4">Belongs to the PCNA family.</text>
</comment>
<keyword evidence="4" id="KW-0235">DNA replication</keyword>
<dbReference type="GO" id="GO:0006272">
    <property type="term" value="P:leading strand elongation"/>
    <property type="evidence" value="ECO:0000318"/>
    <property type="project" value="GO_Central"/>
</dbReference>
<feature type="domain" description="DUF5901" evidence="8">
    <location>
        <begin position="264"/>
        <end position="760"/>
    </location>
</feature>
<evidence type="ECO:0000259" key="7">
    <source>
        <dbReference type="Pfam" id="PF02747"/>
    </source>
</evidence>
<evidence type="ECO:0000256" key="4">
    <source>
        <dbReference type="RuleBase" id="RU003671"/>
    </source>
</evidence>
<dbReference type="Proteomes" id="UP000054558">
    <property type="component" value="Unassembled WGS sequence"/>
</dbReference>
<gene>
    <name evidence="9" type="ORF">KFL_002190520</name>
</gene>
<sequence length="784" mass="86372">MASPDGKYSMHIRTVQGSSLKGLFEVLKELLNDVNVVVNASGIKVLAMDSAQVTLCHCFLEAQNFEVFHCPETVVIGLNVQNLYKLLKTVSSQDTLTLQIEEDCPNDLEIIIQNSEKKSKTFYRLRLLDIDDDHVKVPTVEMTTCITMASVDFQRLIRDMLTVGTVLRVRMKKREVIFETSGDFASQRTILETSEVNETDDEIDLSFSLKLLYLFSKASTLSTTCSLWLQADFPLVVQYAVGNLGHIHLLFEPRHQRERMGTIDDIQFLLENSVEESYLFIVDSDTRDRRIFPEPNLYAVQFDSPFHNVVGIDIIDGTIPRTQYAVDTVCNRLCIDYGKGPTTIEMTTGDHTDTSLVSDINSKLSALPGCTVSARSVSTPPELKNLITFTAPNIPFHIFADERSTVKPVIGFDEYAANHRYLGDRFSCRDPVHAPAVYSSIAKDPIPASTFSTQDVADTVIPFADPSAPTVPRLVGIRFSPEQSGLIDRITLAFNIVAPLAGAVTFYIASDDEVESAPGAPLCPPTSVAAQECGDHGLTTLQLQTEIGLTVGKNAWLVVSAQGPSDGLYAGSSGNALVKASSDGGASWNGWTSGHWNPLMNVQVTQSTQTIIGPGILNLVGDSYCMLRCDEIESHTLRSRAFEKYTFGLARFTLAVVGFATSRLDYNAVTPRRVHPINSLSTFTFRFVRPDGVTPYDFKGVNHSIIASIRYLVPKSTAAFDDKILNPGYEPNPLLGYAAVTTDSDPDSTADPDEDDELDEVLGNPTANDGFWSNDYRPLDPEYW</sequence>
<dbReference type="Pfam" id="PF00705">
    <property type="entry name" value="PCNA_N"/>
    <property type="match status" value="1"/>
</dbReference>
<dbReference type="AlphaFoldDB" id="A0A1Y1I2E8"/>
<protein>
    <recommendedName>
        <fullName evidence="3">DNA sliding clamp PCNA</fullName>
    </recommendedName>
</protein>
<feature type="compositionally biased region" description="Acidic residues" evidence="5">
    <location>
        <begin position="744"/>
        <end position="760"/>
    </location>
</feature>
<dbReference type="GO" id="GO:0006298">
    <property type="term" value="P:mismatch repair"/>
    <property type="evidence" value="ECO:0000318"/>
    <property type="project" value="GO_Central"/>
</dbReference>
<keyword evidence="2 4" id="KW-0238">DNA-binding</keyword>
<evidence type="ECO:0000313" key="9">
    <source>
        <dbReference type="EMBL" id="GAQ85100.1"/>
    </source>
</evidence>
<dbReference type="SUPFAM" id="SSF55979">
    <property type="entry name" value="DNA clamp"/>
    <property type="match status" value="2"/>
</dbReference>
<dbReference type="HAMAP" id="MF_00317">
    <property type="entry name" value="DNApol_clamp_arch"/>
    <property type="match status" value="1"/>
</dbReference>
<dbReference type="GO" id="GO:0003677">
    <property type="term" value="F:DNA binding"/>
    <property type="evidence" value="ECO:0007669"/>
    <property type="project" value="UniProtKB-KW"/>
</dbReference>
<feature type="domain" description="Proliferating cell nuclear antigen PCNA C-terminal" evidence="7">
    <location>
        <begin position="137"/>
        <end position="251"/>
    </location>
</feature>
<evidence type="ECO:0000259" key="8">
    <source>
        <dbReference type="Pfam" id="PF19254"/>
    </source>
</evidence>
<feature type="region of interest" description="Disordered" evidence="5">
    <location>
        <begin position="741"/>
        <end position="784"/>
    </location>
</feature>
<evidence type="ECO:0000256" key="1">
    <source>
        <dbReference type="ARBA" id="ARBA00010462"/>
    </source>
</evidence>
<dbReference type="Pfam" id="PF19254">
    <property type="entry name" value="DUF5901"/>
    <property type="match status" value="1"/>
</dbReference>
<dbReference type="EMBL" id="DF237168">
    <property type="protein sequence ID" value="GAQ85100.1"/>
    <property type="molecule type" value="Genomic_DNA"/>
</dbReference>
<dbReference type="Pfam" id="PF02747">
    <property type="entry name" value="PCNA_C"/>
    <property type="match status" value="1"/>
</dbReference>
<keyword evidence="3" id="KW-0539">Nucleus</keyword>
<dbReference type="PANTHER" id="PTHR11352">
    <property type="entry name" value="PROLIFERATING CELL NUCLEAR ANTIGEN"/>
    <property type="match status" value="1"/>
</dbReference>
<dbReference type="Gene3D" id="3.70.10.10">
    <property type="match status" value="1"/>
</dbReference>
<evidence type="ECO:0000313" key="10">
    <source>
        <dbReference type="Proteomes" id="UP000054558"/>
    </source>
</evidence>
<proteinExistence type="inferred from homology"/>
<dbReference type="GO" id="GO:0006275">
    <property type="term" value="P:regulation of DNA replication"/>
    <property type="evidence" value="ECO:0007669"/>
    <property type="project" value="InterPro"/>
</dbReference>
<evidence type="ECO:0000256" key="3">
    <source>
        <dbReference type="RuleBase" id="RU000641"/>
    </source>
</evidence>
<accession>A0A1Y1I2E8</accession>
<dbReference type="CDD" id="cd00577">
    <property type="entry name" value="PCNA"/>
    <property type="match status" value="1"/>
</dbReference>
<dbReference type="OrthoDB" id="534348at2759"/>
<keyword evidence="10" id="KW-1185">Reference proteome</keyword>
<comment type="function">
    <text evidence="3">This protein is an auxiliary protein of DNA polymerase delta and is involved in the control of eukaryotic DNA replication by increasing the polymerase's processivity during elongation of the leading strand.</text>
</comment>
<dbReference type="GO" id="GO:0019985">
    <property type="term" value="P:translesion synthesis"/>
    <property type="evidence" value="ECO:0000318"/>
    <property type="project" value="GO_Central"/>
</dbReference>
<dbReference type="PRINTS" id="PR00339">
    <property type="entry name" value="PCNACYCLIN"/>
</dbReference>
<dbReference type="STRING" id="105231.A0A1Y1I2E8"/>
<evidence type="ECO:0000259" key="6">
    <source>
        <dbReference type="Pfam" id="PF00705"/>
    </source>
</evidence>
<comment type="subcellular location">
    <subcellularLocation>
        <location evidence="3">Nucleus</location>
    </subcellularLocation>
</comment>